<dbReference type="GO" id="GO:0009103">
    <property type="term" value="P:lipopolysaccharide biosynthetic process"/>
    <property type="evidence" value="ECO:0007669"/>
    <property type="project" value="UniProtKB-ARBA"/>
</dbReference>
<accession>A0AAU7D3U9</accession>
<gene>
    <name evidence="10" type="ORF">P4G45_12990</name>
    <name evidence="11" type="ORF">P8936_13400</name>
</gene>
<evidence type="ECO:0000256" key="6">
    <source>
        <dbReference type="ARBA" id="ARBA00022989"/>
    </source>
</evidence>
<feature type="transmembrane region" description="Helical" evidence="8">
    <location>
        <begin position="475"/>
        <end position="500"/>
    </location>
</feature>
<evidence type="ECO:0000256" key="2">
    <source>
        <dbReference type="ARBA" id="ARBA00022475"/>
    </source>
</evidence>
<feature type="transmembrane region" description="Helical" evidence="8">
    <location>
        <begin position="419"/>
        <end position="437"/>
    </location>
</feature>
<proteinExistence type="predicted"/>
<feature type="transmembrane region" description="Helical" evidence="8">
    <location>
        <begin position="543"/>
        <end position="562"/>
    </location>
</feature>
<feature type="transmembrane region" description="Helical" evidence="8">
    <location>
        <begin position="95"/>
        <end position="119"/>
    </location>
</feature>
<comment type="subcellular location">
    <subcellularLocation>
        <location evidence="1">Cell membrane</location>
        <topology evidence="1">Multi-pass membrane protein</topology>
    </subcellularLocation>
</comment>
<feature type="transmembrane region" description="Helical" evidence="8">
    <location>
        <begin position="26"/>
        <end position="43"/>
    </location>
</feature>
<feature type="domain" description="Glycosyltransferase RgtA/B/C/D-like" evidence="9">
    <location>
        <begin position="81"/>
        <end position="176"/>
    </location>
</feature>
<dbReference type="KEGG" id="epl:P4G45_12990"/>
<keyword evidence="6 8" id="KW-1133">Transmembrane helix</keyword>
<feature type="transmembrane region" description="Helical" evidence="8">
    <location>
        <begin position="131"/>
        <end position="152"/>
    </location>
</feature>
<dbReference type="GO" id="GO:0005886">
    <property type="term" value="C:plasma membrane"/>
    <property type="evidence" value="ECO:0007669"/>
    <property type="project" value="UniProtKB-SubCell"/>
</dbReference>
<name>A0AAU7D3U9_9BACT</name>
<dbReference type="EC" id="2.4.-.-" evidence="11"/>
<feature type="transmembrane region" description="Helical" evidence="8">
    <location>
        <begin position="314"/>
        <end position="336"/>
    </location>
</feature>
<evidence type="ECO:0000256" key="1">
    <source>
        <dbReference type="ARBA" id="ARBA00004651"/>
    </source>
</evidence>
<keyword evidence="3 11" id="KW-0328">Glycosyltransferase</keyword>
<evidence type="ECO:0000256" key="7">
    <source>
        <dbReference type="ARBA" id="ARBA00023136"/>
    </source>
</evidence>
<evidence type="ECO:0000256" key="8">
    <source>
        <dbReference type="SAM" id="Phobius"/>
    </source>
</evidence>
<feature type="transmembrane region" description="Helical" evidence="8">
    <location>
        <begin position="212"/>
        <end position="243"/>
    </location>
</feature>
<feature type="transmembrane region" description="Helical" evidence="8">
    <location>
        <begin position="379"/>
        <end position="398"/>
    </location>
</feature>
<keyword evidence="4 11" id="KW-0808">Transferase</keyword>
<evidence type="ECO:0000256" key="4">
    <source>
        <dbReference type="ARBA" id="ARBA00022679"/>
    </source>
</evidence>
<feature type="transmembrane region" description="Helical" evidence="8">
    <location>
        <begin position="443"/>
        <end position="463"/>
    </location>
</feature>
<keyword evidence="2" id="KW-1003">Cell membrane</keyword>
<evidence type="ECO:0000259" key="9">
    <source>
        <dbReference type="Pfam" id="PF13231"/>
    </source>
</evidence>
<dbReference type="GO" id="GO:0016763">
    <property type="term" value="F:pentosyltransferase activity"/>
    <property type="evidence" value="ECO:0007669"/>
    <property type="project" value="TreeGrafter"/>
</dbReference>
<dbReference type="RefSeq" id="WP_348266906.1">
    <property type="nucleotide sequence ID" value="NZ_CP121194.1"/>
</dbReference>
<keyword evidence="5 8" id="KW-0812">Transmembrane</keyword>
<dbReference type="PANTHER" id="PTHR33908">
    <property type="entry name" value="MANNOSYLTRANSFERASE YKCB-RELATED"/>
    <property type="match status" value="1"/>
</dbReference>
<dbReference type="AlphaFoldDB" id="A0AAU7D3U9"/>
<sequence>MTNPTLPESLASHSVLPASAPRRSTAISILCGLWLIIFFASLFRPPLLDDADATHANAARHIALTGDFVTLHVNGIRYLEKAPLPYWLDALSFRIFGFNTFAAHFPQAIAVLLLALLGFHWARRAFGDRTAFYTGLGVLTSIGVFLFTRIYIPEVLLTLFLCTALYCLLRCLDCNQADAISIETPQKHVISTGAKRSRETSAFSFSPRTYAYVMWASLALAVLTKGLVAIVFLAGTAVVYLALTGEYKNWRALKPFTGTILFLAIAAPWHILAGLRNTGGMNGHGFFWFYFVNEHFLRFLGKRFPKDYNKLPDYLFWSLHIVWLFPWSLFAPLAAIPAIRALRRNQALPRRGRPTYLGDVLTSFVLVWIAIFLKIKLHLGSTESVLLVLAFVVPAAYFRKRHRARLPIFDHAPRSFAQRTTLVLGLYAALVLIFFSLSTNQEYYTFPAYLAILMLIAASLTRAEDTFTTDKSSRGWIIFAHVAFMLIGFAVAITLAYGLWSSRHLAFIPDIGDVLAHRDVGNYTLSMSHFFDLTDASFAALRLPAGLAAITFCLGPAIAWLLRSKRRHLEATTALALTSAVFLIAAHIAFVRFAPMLSSKKIADKIQTLEASGAISRDNTVLMYGDQAYGSSIPFYLGRQVDLVNGRSTSMLFGSTFPDAPPIFLTGGDLLKVWGTGDRKLLFVPLEKRDDVDQLLGTNKILLQETSGKALYTDRPLDR</sequence>
<dbReference type="EMBL" id="CP121194">
    <property type="protein sequence ID" value="XBH09396.1"/>
    <property type="molecule type" value="Genomic_DNA"/>
</dbReference>
<dbReference type="GO" id="GO:0010041">
    <property type="term" value="P:response to iron(III) ion"/>
    <property type="evidence" value="ECO:0007669"/>
    <property type="project" value="TreeGrafter"/>
</dbReference>
<dbReference type="PANTHER" id="PTHR33908:SF3">
    <property type="entry name" value="UNDECAPRENYL PHOSPHATE-ALPHA-4-AMINO-4-DEOXY-L-ARABINOSE ARABINOSYL TRANSFERASE"/>
    <property type="match status" value="1"/>
</dbReference>
<feature type="transmembrane region" description="Helical" evidence="8">
    <location>
        <begin position="356"/>
        <end position="373"/>
    </location>
</feature>
<evidence type="ECO:0000256" key="5">
    <source>
        <dbReference type="ARBA" id="ARBA00022692"/>
    </source>
</evidence>
<dbReference type="InterPro" id="IPR038731">
    <property type="entry name" value="RgtA/B/C-like"/>
</dbReference>
<reference evidence="11" key="1">
    <citation type="submission" date="2023-03" db="EMBL/GenBank/DDBJ databases">
        <title>Edaphobacter sp.</title>
        <authorList>
            <person name="Huber K.J."/>
            <person name="Papendorf J."/>
            <person name="Pilke C."/>
            <person name="Bunk B."/>
            <person name="Sproeer C."/>
            <person name="Pester M."/>
        </authorList>
    </citation>
    <scope>NUCLEOTIDE SEQUENCE</scope>
    <source>
        <strain evidence="10">DSM 109919</strain>
        <strain evidence="11">DSM 109920</strain>
    </source>
</reference>
<evidence type="ECO:0000313" key="11">
    <source>
        <dbReference type="EMBL" id="XBH12682.1"/>
    </source>
</evidence>
<organism evidence="11">
    <name type="scientific">Edaphobacter paludis</name>
    <dbReference type="NCBI Taxonomy" id="3035702"/>
    <lineage>
        <taxon>Bacteria</taxon>
        <taxon>Pseudomonadati</taxon>
        <taxon>Acidobacteriota</taxon>
        <taxon>Terriglobia</taxon>
        <taxon>Terriglobales</taxon>
        <taxon>Acidobacteriaceae</taxon>
        <taxon>Edaphobacter</taxon>
    </lineage>
</organism>
<evidence type="ECO:0000313" key="10">
    <source>
        <dbReference type="EMBL" id="XBH09396.1"/>
    </source>
</evidence>
<accession>A0AAU7CW35</accession>
<dbReference type="Pfam" id="PF13231">
    <property type="entry name" value="PMT_2"/>
    <property type="match status" value="1"/>
</dbReference>
<dbReference type="EMBL" id="CP121195">
    <property type="protein sequence ID" value="XBH12682.1"/>
    <property type="molecule type" value="Genomic_DNA"/>
</dbReference>
<dbReference type="InterPro" id="IPR050297">
    <property type="entry name" value="LipidA_mod_glycosyltrf_83"/>
</dbReference>
<feature type="transmembrane region" description="Helical" evidence="8">
    <location>
        <begin position="255"/>
        <end position="272"/>
    </location>
</feature>
<evidence type="ECO:0000256" key="3">
    <source>
        <dbReference type="ARBA" id="ARBA00022676"/>
    </source>
</evidence>
<protein>
    <submittedName>
        <fullName evidence="11">Glycosyltransferase family 39 protein</fullName>
        <ecNumber evidence="11">2.4.-.-</ecNumber>
    </submittedName>
</protein>
<feature type="transmembrane region" description="Helical" evidence="8">
    <location>
        <begin position="574"/>
        <end position="594"/>
    </location>
</feature>
<keyword evidence="7 8" id="KW-0472">Membrane</keyword>